<comment type="subcellular location">
    <subcellularLocation>
        <location evidence="3">Cytoplasm</location>
    </subcellularLocation>
</comment>
<dbReference type="SUPFAM" id="SSF53748">
    <property type="entry name" value="Phosphoglycerate kinase"/>
    <property type="match status" value="1"/>
</dbReference>
<dbReference type="PROSITE" id="PS00111">
    <property type="entry name" value="PGLYCERATE_KINASE"/>
    <property type="match status" value="1"/>
</dbReference>
<evidence type="ECO:0000256" key="12">
    <source>
        <dbReference type="ARBA" id="ARBA00022777"/>
    </source>
</evidence>
<dbReference type="OrthoDB" id="275353at2759"/>
<feature type="binding site" evidence="18">
    <location>
        <position position="218"/>
    </location>
    <ligand>
        <name>ATP</name>
        <dbReference type="ChEBI" id="CHEBI:30616"/>
    </ligand>
</feature>
<dbReference type="Proteomes" id="UP000019384">
    <property type="component" value="Unassembled WGS sequence"/>
</dbReference>
<evidence type="ECO:0000256" key="19">
    <source>
        <dbReference type="RuleBase" id="RU000532"/>
    </source>
</evidence>
<comment type="similarity">
    <text evidence="5 19">Belongs to the phosphoglycerate kinase family.</text>
</comment>
<dbReference type="AlphaFoldDB" id="W6MIV4"/>
<dbReference type="EMBL" id="HG793127">
    <property type="protein sequence ID" value="CDK26429.1"/>
    <property type="molecule type" value="Genomic_DNA"/>
</dbReference>
<dbReference type="GeneID" id="34519821"/>
<dbReference type="RefSeq" id="XP_022458433.1">
    <property type="nucleotide sequence ID" value="XM_022602649.1"/>
</dbReference>
<reference evidence="21" key="1">
    <citation type="submission" date="2013-12" db="EMBL/GenBank/DDBJ databases">
        <authorList>
            <person name="Genoscope - CEA"/>
        </authorList>
    </citation>
    <scope>NUCLEOTIDE SEQUENCE</scope>
    <source>
        <strain evidence="21">CBS 1993</strain>
    </source>
</reference>
<keyword evidence="15" id="KW-0324">Glycolysis</keyword>
<dbReference type="EC" id="2.7.2.3" evidence="7 19"/>
<evidence type="ECO:0000256" key="20">
    <source>
        <dbReference type="RuleBase" id="RU000696"/>
    </source>
</evidence>
<evidence type="ECO:0000256" key="10">
    <source>
        <dbReference type="ARBA" id="ARBA00022723"/>
    </source>
</evidence>
<keyword evidence="11" id="KW-0547">Nucleotide-binding</keyword>
<gene>
    <name evidence="21" type="ORF">KUCA_T00002401001</name>
</gene>
<evidence type="ECO:0000256" key="13">
    <source>
        <dbReference type="ARBA" id="ARBA00022840"/>
    </source>
</evidence>
<evidence type="ECO:0000256" key="4">
    <source>
        <dbReference type="ARBA" id="ARBA00004838"/>
    </source>
</evidence>
<evidence type="ECO:0000256" key="2">
    <source>
        <dbReference type="ARBA" id="ARBA00001946"/>
    </source>
</evidence>
<comment type="catalytic activity">
    <reaction evidence="1 19">
        <text>(2R)-3-phosphoglycerate + ATP = (2R)-3-phospho-glyceroyl phosphate + ADP</text>
        <dbReference type="Rhea" id="RHEA:14801"/>
        <dbReference type="ChEBI" id="CHEBI:30616"/>
        <dbReference type="ChEBI" id="CHEBI:57604"/>
        <dbReference type="ChEBI" id="CHEBI:58272"/>
        <dbReference type="ChEBI" id="CHEBI:456216"/>
        <dbReference type="EC" id="2.7.2.3"/>
    </reaction>
</comment>
<keyword evidence="9 19" id="KW-0808">Transferase</keyword>
<accession>W6MIV4</accession>
<evidence type="ECO:0000256" key="7">
    <source>
        <dbReference type="ARBA" id="ARBA00013061"/>
    </source>
</evidence>
<dbReference type="GO" id="GO:0005524">
    <property type="term" value="F:ATP binding"/>
    <property type="evidence" value="ECO:0007669"/>
    <property type="project" value="UniProtKB-KW"/>
</dbReference>
<name>W6MIV4_9ASCO</name>
<evidence type="ECO:0000256" key="5">
    <source>
        <dbReference type="ARBA" id="ARBA00008982"/>
    </source>
</evidence>
<dbReference type="FunFam" id="3.40.50.1260:FF:000019">
    <property type="entry name" value="Phosphoglycerate kinase 1"/>
    <property type="match status" value="1"/>
</dbReference>
<dbReference type="PANTHER" id="PTHR11406">
    <property type="entry name" value="PHOSPHOGLYCERATE KINASE"/>
    <property type="match status" value="1"/>
</dbReference>
<dbReference type="Gene3D" id="3.40.50.1260">
    <property type="entry name" value="Phosphoglycerate kinase, N-terminal domain"/>
    <property type="match status" value="3"/>
</dbReference>
<organism evidence="21 22">
    <name type="scientific">Kuraishia capsulata CBS 1993</name>
    <dbReference type="NCBI Taxonomy" id="1382522"/>
    <lineage>
        <taxon>Eukaryota</taxon>
        <taxon>Fungi</taxon>
        <taxon>Dikarya</taxon>
        <taxon>Ascomycota</taxon>
        <taxon>Saccharomycotina</taxon>
        <taxon>Pichiomycetes</taxon>
        <taxon>Pichiales</taxon>
        <taxon>Pichiaceae</taxon>
        <taxon>Kuraishia</taxon>
    </lineage>
</organism>
<keyword evidence="10" id="KW-0479">Metal-binding</keyword>
<comment type="cofactor">
    <cofactor evidence="2">
        <name>Mg(2+)</name>
        <dbReference type="ChEBI" id="CHEBI:18420"/>
    </cofactor>
</comment>
<keyword evidence="13 18" id="KW-0067">ATP-binding</keyword>
<sequence length="415" mass="43934">MSLSNKLSVTDLDVSGKRVFIRVDFNVPLDGTKITNNQRIVAALPTIKYVLEQKPKVVVLASHLGRPNGEPNAKYSLKPVADELESLLGSKVEFLSDSVGPEVEAAVNGAAPGSVILLENLRFHIEEEGSAKKDGVKVKADPADVKKFREQLTSLADVYVNDAFGTAHRAHSSMVGFDLPQRAAGFLMAKELTYFAKALENPVRPFLAILGGAKVSDKIQLIDNLLDKVDSIIVGGGMAFTFNKIVNGMAIGQSLFDEAGAKTVPDLVAKAKKNGVKIVLPVDFVTADKFDKDAATGYATLEEGIPDEWQGLDAGEKTRELFASTIAEAKTIVWNGPPGVFEFDKFAAGTKAMLDSCVKSAEAGNTVIIGGGDTATVAKKFGAADKLSHVSTGGGASLELLEGKALPGVVYLSDK</sequence>
<dbReference type="HOGENOM" id="CLU_025427_0_0_1"/>
<evidence type="ECO:0000256" key="18">
    <source>
        <dbReference type="PIRSR" id="PIRSR000724-2"/>
    </source>
</evidence>
<feature type="binding site" evidence="17">
    <location>
        <position position="122"/>
    </location>
    <ligand>
        <name>(2R)-3-phosphoglycerate</name>
        <dbReference type="ChEBI" id="CHEBI:58272"/>
    </ligand>
</feature>
<feature type="binding site" evidence="17">
    <location>
        <begin position="24"/>
        <end position="26"/>
    </location>
    <ligand>
        <name>substrate</name>
    </ligand>
</feature>
<protein>
    <recommendedName>
        <fullName evidence="8 19">Phosphoglycerate kinase</fullName>
        <ecNumber evidence="7 19">2.7.2.3</ecNumber>
    </recommendedName>
</protein>
<comment type="subunit">
    <text evidence="6 20">Monomer.</text>
</comment>
<comment type="pathway">
    <text evidence="4">Carbohydrate degradation; glycolysis; pyruvate from D-glyceraldehyde 3-phosphate: step 2/5.</text>
</comment>
<keyword evidence="12 19" id="KW-0418">Kinase</keyword>
<evidence type="ECO:0000256" key="1">
    <source>
        <dbReference type="ARBA" id="ARBA00000642"/>
    </source>
</evidence>
<comment type="function">
    <text evidence="16">Catalyzes one of the two ATP producing reactions in the glycolytic pathway via the reversible conversion of 1,3-diphosphoglycerate to 3-phosphoglycerate. Both L- and D- forms of purine and pyrimidine nucleotides can be used as substrates, but the activity is much lower on pyrimidines. Negatively regulates the biosynthesis of acetyl-CoA from pyruvate in the mitochondrion.</text>
</comment>
<dbReference type="PIRSF" id="PIRSF000724">
    <property type="entry name" value="Pgk"/>
    <property type="match status" value="1"/>
</dbReference>
<dbReference type="CDD" id="cd00318">
    <property type="entry name" value="Phosphoglycerate_kinase"/>
    <property type="match status" value="1"/>
</dbReference>
<evidence type="ECO:0000256" key="15">
    <source>
        <dbReference type="ARBA" id="ARBA00023152"/>
    </source>
</evidence>
<dbReference type="InterPro" id="IPR015911">
    <property type="entry name" value="Phosphoglycerate_kinase_CS"/>
</dbReference>
<feature type="binding site" evidence="17">
    <location>
        <begin position="63"/>
        <end position="66"/>
    </location>
    <ligand>
        <name>substrate</name>
    </ligand>
</feature>
<evidence type="ECO:0000256" key="11">
    <source>
        <dbReference type="ARBA" id="ARBA00022741"/>
    </source>
</evidence>
<dbReference type="GO" id="GO:0006094">
    <property type="term" value="P:gluconeogenesis"/>
    <property type="evidence" value="ECO:0007669"/>
    <property type="project" value="EnsemblFungi"/>
</dbReference>
<dbReference type="GO" id="GO:0005739">
    <property type="term" value="C:mitochondrion"/>
    <property type="evidence" value="ECO:0007669"/>
    <property type="project" value="EnsemblFungi"/>
</dbReference>
<evidence type="ECO:0000256" key="3">
    <source>
        <dbReference type="ARBA" id="ARBA00004496"/>
    </source>
</evidence>
<evidence type="ECO:0000256" key="9">
    <source>
        <dbReference type="ARBA" id="ARBA00022679"/>
    </source>
</evidence>
<dbReference type="PANTHER" id="PTHR11406:SF0">
    <property type="entry name" value="PHOSPHOGLYCERATE KINASE"/>
    <property type="match status" value="1"/>
</dbReference>
<evidence type="ECO:0000256" key="6">
    <source>
        <dbReference type="ARBA" id="ARBA00011245"/>
    </source>
</evidence>
<evidence type="ECO:0000256" key="14">
    <source>
        <dbReference type="ARBA" id="ARBA00022842"/>
    </source>
</evidence>
<dbReference type="Pfam" id="PF00162">
    <property type="entry name" value="PGK"/>
    <property type="match status" value="1"/>
</dbReference>
<feature type="binding site" evidence="18">
    <location>
        <position position="342"/>
    </location>
    <ligand>
        <name>ATP</name>
        <dbReference type="ChEBI" id="CHEBI:30616"/>
    </ligand>
</feature>
<keyword evidence="22" id="KW-1185">Reference proteome</keyword>
<proteinExistence type="inferred from homology"/>
<dbReference type="GO" id="GO:0004618">
    <property type="term" value="F:phosphoglycerate kinase activity"/>
    <property type="evidence" value="ECO:0007669"/>
    <property type="project" value="UniProtKB-EC"/>
</dbReference>
<dbReference type="GO" id="GO:0006096">
    <property type="term" value="P:glycolytic process"/>
    <property type="evidence" value="ECO:0007669"/>
    <property type="project" value="UniProtKB-KW"/>
</dbReference>
<feature type="binding site" evidence="18">
    <location>
        <begin position="371"/>
        <end position="374"/>
    </location>
    <ligand>
        <name>ATP</name>
        <dbReference type="ChEBI" id="CHEBI:30616"/>
    </ligand>
</feature>
<dbReference type="PRINTS" id="PR00477">
    <property type="entry name" value="PHGLYCKINASE"/>
</dbReference>
<dbReference type="FunFam" id="3.40.50.1260:FF:000031">
    <property type="entry name" value="Phosphoglycerate kinase 1"/>
    <property type="match status" value="1"/>
</dbReference>
<dbReference type="STRING" id="1382522.W6MIV4"/>
<keyword evidence="14" id="KW-0460">Magnesium</keyword>
<evidence type="ECO:0000313" key="21">
    <source>
        <dbReference type="EMBL" id="CDK26429.1"/>
    </source>
</evidence>
<feature type="binding site" evidence="17">
    <location>
        <position position="169"/>
    </location>
    <ligand>
        <name>(2R)-3-phosphoglycerate</name>
        <dbReference type="ChEBI" id="CHEBI:58272"/>
    </ligand>
</feature>
<dbReference type="InterPro" id="IPR036043">
    <property type="entry name" value="Phosphoglycerate_kinase_sf"/>
</dbReference>
<dbReference type="GO" id="GO:0005829">
    <property type="term" value="C:cytosol"/>
    <property type="evidence" value="ECO:0007669"/>
    <property type="project" value="TreeGrafter"/>
</dbReference>
<dbReference type="GO" id="GO:0043531">
    <property type="term" value="F:ADP binding"/>
    <property type="evidence" value="ECO:0007669"/>
    <property type="project" value="TreeGrafter"/>
</dbReference>
<dbReference type="GO" id="GO:0046872">
    <property type="term" value="F:metal ion binding"/>
    <property type="evidence" value="ECO:0007669"/>
    <property type="project" value="UniProtKB-KW"/>
</dbReference>
<dbReference type="HAMAP" id="MF_00145">
    <property type="entry name" value="Phosphoglyc_kinase"/>
    <property type="match status" value="1"/>
</dbReference>
<reference evidence="21" key="2">
    <citation type="submission" date="2014-02" db="EMBL/GenBank/DDBJ databases">
        <title>Complete DNA sequence of /Kuraishia capsulata/ illustrates novel genomic features among budding yeasts (/Saccharomycotina/).</title>
        <authorList>
            <person name="Morales L."/>
            <person name="Noel B."/>
            <person name="Porcel B."/>
            <person name="Marcet-Houben M."/>
            <person name="Hullo M-F."/>
            <person name="Sacerdot C."/>
            <person name="Tekaia F."/>
            <person name="Leh-Louis V."/>
            <person name="Despons L."/>
            <person name="Khanna V."/>
            <person name="Aury J-M."/>
            <person name="Barbe V."/>
            <person name="Couloux A."/>
            <person name="Labadie K."/>
            <person name="Pelletier E."/>
            <person name="Souciet J-L."/>
            <person name="Boekhout T."/>
            <person name="Gabaldon T."/>
            <person name="Wincker P."/>
            <person name="Dujon B."/>
        </authorList>
    </citation>
    <scope>NUCLEOTIDE SEQUENCE</scope>
    <source>
        <strain evidence="21">CBS 1993</strain>
    </source>
</reference>
<evidence type="ECO:0000256" key="8">
    <source>
        <dbReference type="ARBA" id="ARBA00016471"/>
    </source>
</evidence>
<evidence type="ECO:0000256" key="17">
    <source>
        <dbReference type="PIRSR" id="PIRSR000724-1"/>
    </source>
</evidence>
<dbReference type="InterPro" id="IPR015824">
    <property type="entry name" value="Phosphoglycerate_kinase_N"/>
</dbReference>
<dbReference type="InterPro" id="IPR001576">
    <property type="entry name" value="Phosphoglycerate_kinase"/>
</dbReference>
<feature type="binding site" evidence="17">
    <location>
        <position position="39"/>
    </location>
    <ligand>
        <name>(2R)-3-phosphoglycerate</name>
        <dbReference type="ChEBI" id="CHEBI:58272"/>
    </ligand>
</feature>
<evidence type="ECO:0000313" key="22">
    <source>
        <dbReference type="Proteomes" id="UP000019384"/>
    </source>
</evidence>
<evidence type="ECO:0000256" key="16">
    <source>
        <dbReference type="ARBA" id="ARBA00049965"/>
    </source>
</evidence>